<reference evidence="3" key="1">
    <citation type="submission" date="2017-10" db="EMBL/GenBank/DDBJ databases">
        <authorList>
            <person name="Gaisin V.A."/>
            <person name="Rysina M.S."/>
            <person name="Grouzdev D.S."/>
        </authorList>
    </citation>
    <scope>NUCLEOTIDE SEQUENCE [LARGE SCALE GENOMIC DNA]</scope>
    <source>
        <strain evidence="3">V1</strain>
    </source>
</reference>
<feature type="transmembrane region" description="Helical" evidence="1">
    <location>
        <begin position="51"/>
        <end position="70"/>
    </location>
</feature>
<evidence type="ECO:0000256" key="1">
    <source>
        <dbReference type="SAM" id="Phobius"/>
    </source>
</evidence>
<gene>
    <name evidence="2" type="ORF">CR164_05735</name>
</gene>
<keyword evidence="1" id="KW-1133">Transmembrane helix</keyword>
<dbReference type="AlphaFoldDB" id="A0A317T6Z5"/>
<evidence type="ECO:0000313" key="2">
    <source>
        <dbReference type="EMBL" id="PWW82489.1"/>
    </source>
</evidence>
<feature type="transmembrane region" description="Helical" evidence="1">
    <location>
        <begin position="21"/>
        <end position="39"/>
    </location>
</feature>
<protein>
    <submittedName>
        <fullName evidence="2">Uncharacterized protein</fullName>
    </submittedName>
</protein>
<dbReference type="OrthoDB" id="9815896at2"/>
<comment type="caution">
    <text evidence="2">The sequence shown here is derived from an EMBL/GenBank/DDBJ whole genome shotgun (WGS) entry which is preliminary data.</text>
</comment>
<keyword evidence="3" id="KW-1185">Reference proteome</keyword>
<dbReference type="Proteomes" id="UP000246278">
    <property type="component" value="Unassembled WGS sequence"/>
</dbReference>
<keyword evidence="1" id="KW-0812">Transmembrane</keyword>
<organism evidence="2 3">
    <name type="scientific">Prosthecochloris marina</name>
    <dbReference type="NCBI Taxonomy" id="2017681"/>
    <lineage>
        <taxon>Bacteria</taxon>
        <taxon>Pseudomonadati</taxon>
        <taxon>Chlorobiota</taxon>
        <taxon>Chlorobiia</taxon>
        <taxon>Chlorobiales</taxon>
        <taxon>Chlorobiaceae</taxon>
        <taxon>Prosthecochloris</taxon>
    </lineage>
</organism>
<evidence type="ECO:0000313" key="3">
    <source>
        <dbReference type="Proteomes" id="UP000246278"/>
    </source>
</evidence>
<dbReference type="RefSeq" id="WP_110022963.1">
    <property type="nucleotide sequence ID" value="NZ_PDNZ01000003.1"/>
</dbReference>
<keyword evidence="1" id="KW-0472">Membrane</keyword>
<sequence>MSDKAQSASHDVIKISRVNDIWRIFSAIATPLLIFYSLSRVFNFSDDLFESLLTFTVCFSFVLLLVFIIVREVIFARKEKYANITGKLHFCFHLIRDIESFLNELDPSALSEKDGERVFTGATNGLITVLDCVATIFSMLTGTRCRATIKAIYEKDKKLYVRTLARDTDSYEHNSEKDKERSDKNQDAIEENEDFELLYSEKQPGQNYFFCNDLMQRRNYKTSSFKVYGEPKEEMGFYERITGKGWTLPYRSAIVWPIQQRKNRHFDFDEVGCIGFLAVDSESRGVFKKSWDTWLGAGVADALFHPLNTMFKVVENKNEENANETAE</sequence>
<name>A0A317T6Z5_9CHLB</name>
<dbReference type="EMBL" id="PDNZ01000003">
    <property type="protein sequence ID" value="PWW82489.1"/>
    <property type="molecule type" value="Genomic_DNA"/>
</dbReference>
<proteinExistence type="predicted"/>
<accession>A0A317T6Z5</accession>